<keyword evidence="1" id="KW-0812">Transmembrane</keyword>
<gene>
    <name evidence="2" type="ORF">ACFOLH_02440</name>
</gene>
<proteinExistence type="predicted"/>
<keyword evidence="1" id="KW-1133">Transmembrane helix</keyword>
<organism evidence="2 3">
    <name type="scientific">Aquipuribacter hungaricus</name>
    <dbReference type="NCBI Taxonomy" id="545624"/>
    <lineage>
        <taxon>Bacteria</taxon>
        <taxon>Bacillati</taxon>
        <taxon>Actinomycetota</taxon>
        <taxon>Actinomycetes</taxon>
        <taxon>Micrococcales</taxon>
        <taxon>Intrasporangiaceae</taxon>
        <taxon>Aquipuribacter</taxon>
    </lineage>
</organism>
<dbReference type="Proteomes" id="UP001595685">
    <property type="component" value="Unassembled WGS sequence"/>
</dbReference>
<dbReference type="EMBL" id="JBHRWW010000001">
    <property type="protein sequence ID" value="MFC3687196.1"/>
    <property type="molecule type" value="Genomic_DNA"/>
</dbReference>
<keyword evidence="1" id="KW-0472">Membrane</keyword>
<evidence type="ECO:0000313" key="3">
    <source>
        <dbReference type="Proteomes" id="UP001595685"/>
    </source>
</evidence>
<feature type="transmembrane region" description="Helical" evidence="1">
    <location>
        <begin position="244"/>
        <end position="264"/>
    </location>
</feature>
<reference evidence="3" key="1">
    <citation type="journal article" date="2019" name="Int. J. Syst. Evol. Microbiol.">
        <title>The Global Catalogue of Microorganisms (GCM) 10K type strain sequencing project: providing services to taxonomists for standard genome sequencing and annotation.</title>
        <authorList>
            <consortium name="The Broad Institute Genomics Platform"/>
            <consortium name="The Broad Institute Genome Sequencing Center for Infectious Disease"/>
            <person name="Wu L."/>
            <person name="Ma J."/>
        </authorList>
    </citation>
    <scope>NUCLEOTIDE SEQUENCE [LARGE SCALE GENOMIC DNA]</scope>
    <source>
        <strain evidence="3">NCAIM B.02333</strain>
    </source>
</reference>
<dbReference type="RefSeq" id="WP_340289471.1">
    <property type="nucleotide sequence ID" value="NZ_JBBEOI010000008.1"/>
</dbReference>
<protein>
    <submittedName>
        <fullName evidence="2">Uncharacterized protein</fullName>
    </submittedName>
</protein>
<accession>A0ABV7WF65</accession>
<comment type="caution">
    <text evidence="2">The sequence shown here is derived from an EMBL/GenBank/DDBJ whole genome shotgun (WGS) entry which is preliminary data.</text>
</comment>
<feature type="transmembrane region" description="Helical" evidence="1">
    <location>
        <begin position="53"/>
        <end position="75"/>
    </location>
</feature>
<feature type="transmembrane region" description="Helical" evidence="1">
    <location>
        <begin position="204"/>
        <end position="224"/>
    </location>
</feature>
<evidence type="ECO:0000256" key="1">
    <source>
        <dbReference type="SAM" id="Phobius"/>
    </source>
</evidence>
<keyword evidence="3" id="KW-1185">Reference proteome</keyword>
<evidence type="ECO:0000313" key="2">
    <source>
        <dbReference type="EMBL" id="MFC3687196.1"/>
    </source>
</evidence>
<name>A0ABV7WF65_9MICO</name>
<sequence length="309" mass="33979">MDQFASEVTRTIGGYFNVISLVPSALLMFWLVFLTGTGAPTSPPDWHAGLASILQLDVGGVAALLAASVALGLLFHPLQFTLVQLFEGYWGVSRPAVALREARTEFHRKRRMRLQEMFESGTESEQPSLRQAIEIAESQRLLNYMPRRADLLMPTRLGNVLRHYETTVGSSYGLDAPRVLPHVALVAPPAHIAYLNDQRTLLDLAVRLSFVCQLASLAAVAFLWNSGSWALITLLPYSMAYLFYRGSVIAAASYGVAMGTVVDLNRFGLYEALHVPRPASARQERWSNQAVNGLLAGDISADVRYGVNE</sequence>
<feature type="transmembrane region" description="Helical" evidence="1">
    <location>
        <begin position="12"/>
        <end position="33"/>
    </location>
</feature>